<dbReference type="PANTHER" id="PTHR24171:SF10">
    <property type="entry name" value="ANKYRIN REPEAT DOMAIN-CONTAINING PROTEIN 29-LIKE"/>
    <property type="match status" value="1"/>
</dbReference>
<evidence type="ECO:0000313" key="6">
    <source>
        <dbReference type="EMBL" id="KAK1756823.1"/>
    </source>
</evidence>
<sequence>MDPLSLSASVIAILQLAGSCLSLSRKWLGPSEFGSTSLAAIKTTLLGFTGAMNAFQTHLKAHGHDEARLKSLEYLSPALARCQESLDVIRDFLDNSSFIGRHVIGPRFDRKLKPALRAVEAAKELFGFALHADHQTILLKVERGITVGLKRLHENGEETQREVKRVREDISRITTSLSSSPTTREQISSDTHQKKLLLDSLRFDQIDARHATIKNAHAKTCRWLLKQSEYLDWLDPSKLDEHRGFLWIRGKPGAGKSTLMKFALTNARKAMKDTIVISFFFNARGEDLEKSTMGMYRSLLLQLFERLPALQSVLDTLDLPTWNGGSHIWSVEPLKDLFEQALRILGGSSLTCFIDALDECEEGQIRDMISFFEHMGDLTTSSGIRFRVCFASRHYPHITIAKGLGLILEGQEGHSQDILSYVNSELKIGHSKLAEQIRTDLQEKAAGVFMWVVLVVGILNEEHDRGRIHALRQRLRAIPEDLHELFRDILTRDQQNKGELLLCIQWVLYARRPLKPEQLYFAVLSGVEPGALSEWDPDEITGTVIRRFILNSSKGLAEVTKSQQPTVQFIHESVKDFLLKGNGLNQVWADLESNFQGESHERLKQCCLNYMEFGLAASLNITESLPPAPSEEAAELRKSSSEKYPFLEYAVQGVLFHADAAQGSGVGQKDFLQQFQLANWIHLNNLFERREVRRYTNASLLYILAERNMAALTRVHPSAHDCFTAGDERYGPPIFAALATGSDEAVRSFVEVLLQRQPRQSRLHGPCRQFLKNLENGNRGSTFGRTFQFSQKKAVATYVFEQMDESFWALFAAAGYANAKDKDGRTLLWHAAEKRDESLVTWLLENGADTEANLGMHGRTPLLWAAEKGCEGIVRLLLLKGAKIEAKGGLDSSTPLSRAAREGHEGIVKLLLESGANINAKDARDHTPLLWAIDNRHEGVMRLLIENGADIEVREEIYGGMPLLLAAKYGYESAVKLFLERGADVEAKDYWNRTALSWVAGYGHDRTVRLLLDKGADIEAKDEDGWTPLLWAARRGHEGVVRLLLEKGADTEVKDEDGWTPLICAARNGHEGVVRLLLEKGADIEAKNRDGWTPLVWAARNGHEGVVRLLLDKGADTEVEATNGQMPLLLAVEAGQERIVEVLLGKGVDIEVKDLYGRTPLTLGGRERARRCREAAARERRRYRSDRRGWPDGSTVGDFERVREYCEVPAG</sequence>
<feature type="repeat" description="ANK" evidence="3">
    <location>
        <begin position="958"/>
        <end position="990"/>
    </location>
</feature>
<gene>
    <name evidence="6" type="ORF">QBC47DRAFT_377737</name>
</gene>
<feature type="domain" description="Nephrocystin 3-like N-terminal" evidence="5">
    <location>
        <begin position="220"/>
        <end position="393"/>
    </location>
</feature>
<dbReference type="InterPro" id="IPR002110">
    <property type="entry name" value="Ankyrin_rpt"/>
</dbReference>
<keyword evidence="7" id="KW-1185">Reference proteome</keyword>
<feature type="repeat" description="ANK" evidence="3">
    <location>
        <begin position="1024"/>
        <end position="1056"/>
    </location>
</feature>
<protein>
    <recommendedName>
        <fullName evidence="5">Nephrocystin 3-like N-terminal domain-containing protein</fullName>
    </recommendedName>
</protein>
<dbReference type="Pfam" id="PF13637">
    <property type="entry name" value="Ank_4"/>
    <property type="match status" value="1"/>
</dbReference>
<keyword evidence="1" id="KW-0677">Repeat</keyword>
<dbReference type="InterPro" id="IPR027417">
    <property type="entry name" value="P-loop_NTPase"/>
</dbReference>
<feature type="repeat" description="ANK" evidence="3">
    <location>
        <begin position="991"/>
        <end position="1023"/>
    </location>
</feature>
<dbReference type="Gene3D" id="1.25.40.20">
    <property type="entry name" value="Ankyrin repeat-containing domain"/>
    <property type="match status" value="3"/>
</dbReference>
<evidence type="ECO:0000256" key="1">
    <source>
        <dbReference type="ARBA" id="ARBA00022737"/>
    </source>
</evidence>
<dbReference type="SMART" id="SM00248">
    <property type="entry name" value="ANK"/>
    <property type="match status" value="10"/>
</dbReference>
<feature type="chain" id="PRO_5042472135" description="Nephrocystin 3-like N-terminal domain-containing protein" evidence="4">
    <location>
        <begin position="23"/>
        <end position="1211"/>
    </location>
</feature>
<keyword evidence="4" id="KW-0732">Signal</keyword>
<dbReference type="Pfam" id="PF00023">
    <property type="entry name" value="Ank"/>
    <property type="match status" value="1"/>
</dbReference>
<reference evidence="6" key="1">
    <citation type="submission" date="2023-06" db="EMBL/GenBank/DDBJ databases">
        <title>Genome-scale phylogeny and comparative genomics of the fungal order Sordariales.</title>
        <authorList>
            <consortium name="Lawrence Berkeley National Laboratory"/>
            <person name="Hensen N."/>
            <person name="Bonometti L."/>
            <person name="Westerberg I."/>
            <person name="Brannstrom I.O."/>
            <person name="Guillou S."/>
            <person name="Cros-Aarteil S."/>
            <person name="Calhoun S."/>
            <person name="Haridas S."/>
            <person name="Kuo A."/>
            <person name="Mondo S."/>
            <person name="Pangilinan J."/>
            <person name="Riley R."/>
            <person name="Labutti K."/>
            <person name="Andreopoulos B."/>
            <person name="Lipzen A."/>
            <person name="Chen C."/>
            <person name="Yanf M."/>
            <person name="Daum C."/>
            <person name="Ng V."/>
            <person name="Clum A."/>
            <person name="Steindorff A."/>
            <person name="Ohm R."/>
            <person name="Martin F."/>
            <person name="Silar P."/>
            <person name="Natvig D."/>
            <person name="Lalanne C."/>
            <person name="Gautier V."/>
            <person name="Ament-Velasquez S.L."/>
            <person name="Kruys A."/>
            <person name="Hutchinson M.I."/>
            <person name="Powell A.J."/>
            <person name="Barry K."/>
            <person name="Miller A.N."/>
            <person name="Grigoriev I.V."/>
            <person name="Debuchy R."/>
            <person name="Gladieux P."/>
            <person name="Thoren M.H."/>
            <person name="Johannesson H."/>
        </authorList>
    </citation>
    <scope>NUCLEOTIDE SEQUENCE</scope>
    <source>
        <strain evidence="6">PSN4</strain>
    </source>
</reference>
<dbReference type="PROSITE" id="PS50297">
    <property type="entry name" value="ANK_REP_REGION"/>
    <property type="match status" value="10"/>
</dbReference>
<dbReference type="SUPFAM" id="SSF48403">
    <property type="entry name" value="Ankyrin repeat"/>
    <property type="match status" value="1"/>
</dbReference>
<name>A0AAJ0FAZ2_9PEZI</name>
<evidence type="ECO:0000256" key="2">
    <source>
        <dbReference type="ARBA" id="ARBA00023043"/>
    </source>
</evidence>
<dbReference type="Pfam" id="PF24883">
    <property type="entry name" value="NPHP3_N"/>
    <property type="match status" value="1"/>
</dbReference>
<feature type="repeat" description="ANK" evidence="3">
    <location>
        <begin position="1123"/>
        <end position="1155"/>
    </location>
</feature>
<accession>A0AAJ0FAZ2</accession>
<dbReference type="PRINTS" id="PR01415">
    <property type="entry name" value="ANKYRIN"/>
</dbReference>
<feature type="repeat" description="ANK" evidence="3">
    <location>
        <begin position="924"/>
        <end position="956"/>
    </location>
</feature>
<dbReference type="SUPFAM" id="SSF52540">
    <property type="entry name" value="P-loop containing nucleoside triphosphate hydrolases"/>
    <property type="match status" value="1"/>
</dbReference>
<evidence type="ECO:0000313" key="7">
    <source>
        <dbReference type="Proteomes" id="UP001239445"/>
    </source>
</evidence>
<feature type="repeat" description="ANK" evidence="3">
    <location>
        <begin position="857"/>
        <end position="889"/>
    </location>
</feature>
<dbReference type="Pfam" id="PF12796">
    <property type="entry name" value="Ank_2"/>
    <property type="match status" value="3"/>
</dbReference>
<proteinExistence type="predicted"/>
<dbReference type="Proteomes" id="UP001239445">
    <property type="component" value="Unassembled WGS sequence"/>
</dbReference>
<organism evidence="6 7">
    <name type="scientific">Echria macrotheca</name>
    <dbReference type="NCBI Taxonomy" id="438768"/>
    <lineage>
        <taxon>Eukaryota</taxon>
        <taxon>Fungi</taxon>
        <taxon>Dikarya</taxon>
        <taxon>Ascomycota</taxon>
        <taxon>Pezizomycotina</taxon>
        <taxon>Sordariomycetes</taxon>
        <taxon>Sordariomycetidae</taxon>
        <taxon>Sordariales</taxon>
        <taxon>Schizotheciaceae</taxon>
        <taxon>Echria</taxon>
    </lineage>
</organism>
<dbReference type="AlphaFoldDB" id="A0AAJ0FAZ2"/>
<feature type="repeat" description="ANK" evidence="3">
    <location>
        <begin position="891"/>
        <end position="923"/>
    </location>
</feature>
<evidence type="ECO:0000256" key="3">
    <source>
        <dbReference type="PROSITE-ProRule" id="PRU00023"/>
    </source>
</evidence>
<dbReference type="PROSITE" id="PS50088">
    <property type="entry name" value="ANK_REPEAT"/>
    <property type="match status" value="10"/>
</dbReference>
<dbReference type="Gene3D" id="3.40.50.300">
    <property type="entry name" value="P-loop containing nucleotide triphosphate hydrolases"/>
    <property type="match status" value="1"/>
</dbReference>
<dbReference type="EMBL" id="MU839831">
    <property type="protein sequence ID" value="KAK1756823.1"/>
    <property type="molecule type" value="Genomic_DNA"/>
</dbReference>
<feature type="repeat" description="ANK" evidence="3">
    <location>
        <begin position="823"/>
        <end position="855"/>
    </location>
</feature>
<feature type="repeat" description="ANK" evidence="3">
    <location>
        <begin position="1090"/>
        <end position="1122"/>
    </location>
</feature>
<evidence type="ECO:0000259" key="5">
    <source>
        <dbReference type="Pfam" id="PF24883"/>
    </source>
</evidence>
<evidence type="ECO:0000256" key="4">
    <source>
        <dbReference type="SAM" id="SignalP"/>
    </source>
</evidence>
<feature type="repeat" description="ANK" evidence="3">
    <location>
        <begin position="1057"/>
        <end position="1089"/>
    </location>
</feature>
<dbReference type="InterPro" id="IPR056884">
    <property type="entry name" value="NPHP3-like_N"/>
</dbReference>
<feature type="signal peptide" evidence="4">
    <location>
        <begin position="1"/>
        <end position="22"/>
    </location>
</feature>
<dbReference type="PANTHER" id="PTHR24171">
    <property type="entry name" value="ANKYRIN REPEAT DOMAIN-CONTAINING PROTEIN 39-RELATED"/>
    <property type="match status" value="1"/>
</dbReference>
<dbReference type="InterPro" id="IPR036770">
    <property type="entry name" value="Ankyrin_rpt-contain_sf"/>
</dbReference>
<keyword evidence="2 3" id="KW-0040">ANK repeat</keyword>
<comment type="caution">
    <text evidence="6">The sequence shown here is derived from an EMBL/GenBank/DDBJ whole genome shotgun (WGS) entry which is preliminary data.</text>
</comment>